<dbReference type="InterPro" id="IPR039369">
    <property type="entry name" value="LacA-like"/>
</dbReference>
<evidence type="ECO:0000256" key="3">
    <source>
        <dbReference type="ARBA" id="ARBA00022737"/>
    </source>
</evidence>
<keyword evidence="7" id="KW-1185">Reference proteome</keyword>
<dbReference type="AlphaFoldDB" id="A0A813NHF6"/>
<dbReference type="InterPro" id="IPR018357">
    <property type="entry name" value="Hexapep_transf_CS"/>
</dbReference>
<name>A0A813NHF6_9BILA</name>
<reference evidence="6" key="1">
    <citation type="submission" date="2021-02" db="EMBL/GenBank/DDBJ databases">
        <authorList>
            <person name="Nowell W R."/>
        </authorList>
    </citation>
    <scope>NUCLEOTIDE SEQUENCE</scope>
    <source>
        <strain evidence="6">Ploen Becks lab</strain>
    </source>
</reference>
<dbReference type="GO" id="GO:0008870">
    <property type="term" value="F:galactoside O-acetyltransferase activity"/>
    <property type="evidence" value="ECO:0007669"/>
    <property type="project" value="TreeGrafter"/>
</dbReference>
<dbReference type="SMART" id="SM01266">
    <property type="entry name" value="Mac"/>
    <property type="match status" value="1"/>
</dbReference>
<proteinExistence type="inferred from homology"/>
<dbReference type="SUPFAM" id="SSF51161">
    <property type="entry name" value="Trimeric LpxA-like enzymes"/>
    <property type="match status" value="1"/>
</dbReference>
<dbReference type="PANTHER" id="PTHR43017:SF1">
    <property type="entry name" value="ACETYLTRANSFERASE YJL218W-RELATED"/>
    <property type="match status" value="1"/>
</dbReference>
<feature type="domain" description="Maltose/galactoside acetyltransferase" evidence="5">
    <location>
        <begin position="30"/>
        <end position="84"/>
    </location>
</feature>
<evidence type="ECO:0000313" key="6">
    <source>
        <dbReference type="EMBL" id="CAF0739876.1"/>
    </source>
</evidence>
<comment type="caution">
    <text evidence="6">The sequence shown here is derived from an EMBL/GenBank/DDBJ whole genome shotgun (WGS) entry which is preliminary data.</text>
</comment>
<organism evidence="6 7">
    <name type="scientific">Brachionus calyciflorus</name>
    <dbReference type="NCBI Taxonomy" id="104777"/>
    <lineage>
        <taxon>Eukaryota</taxon>
        <taxon>Metazoa</taxon>
        <taxon>Spiralia</taxon>
        <taxon>Gnathifera</taxon>
        <taxon>Rotifera</taxon>
        <taxon>Eurotatoria</taxon>
        <taxon>Monogononta</taxon>
        <taxon>Pseudotrocha</taxon>
        <taxon>Ploima</taxon>
        <taxon>Brachionidae</taxon>
        <taxon>Brachionus</taxon>
    </lineage>
</organism>
<dbReference type="InterPro" id="IPR001451">
    <property type="entry name" value="Hexapep"/>
</dbReference>
<dbReference type="Proteomes" id="UP000663879">
    <property type="component" value="Unassembled WGS sequence"/>
</dbReference>
<dbReference type="EMBL" id="CAJNOC010000290">
    <property type="protein sequence ID" value="CAF0739876.1"/>
    <property type="molecule type" value="Genomic_DNA"/>
</dbReference>
<dbReference type="CDD" id="cd03357">
    <property type="entry name" value="LbH_MAT_GAT"/>
    <property type="match status" value="1"/>
</dbReference>
<keyword evidence="4" id="KW-0012">Acyltransferase</keyword>
<evidence type="ECO:0000313" key="7">
    <source>
        <dbReference type="Proteomes" id="UP000663879"/>
    </source>
</evidence>
<comment type="similarity">
    <text evidence="1">Belongs to the transferase hexapeptide repeat family.</text>
</comment>
<dbReference type="Gene3D" id="2.160.10.10">
    <property type="entry name" value="Hexapeptide repeat proteins"/>
    <property type="match status" value="1"/>
</dbReference>
<dbReference type="OrthoDB" id="10030506at2759"/>
<gene>
    <name evidence="6" type="ORF">OXX778_LOCUS3335</name>
</gene>
<dbReference type="InterPro" id="IPR024688">
    <property type="entry name" value="Mac_dom"/>
</dbReference>
<protein>
    <recommendedName>
        <fullName evidence="5">Maltose/galactoside acetyltransferase domain-containing protein</fullName>
    </recommendedName>
</protein>
<keyword evidence="3" id="KW-0677">Repeat</keyword>
<dbReference type="Pfam" id="PF12464">
    <property type="entry name" value="Mac"/>
    <property type="match status" value="1"/>
</dbReference>
<accession>A0A813NHF6</accession>
<evidence type="ECO:0000256" key="1">
    <source>
        <dbReference type="ARBA" id="ARBA00007274"/>
    </source>
</evidence>
<dbReference type="Pfam" id="PF00132">
    <property type="entry name" value="Hexapep"/>
    <property type="match status" value="1"/>
</dbReference>
<keyword evidence="2" id="KW-0808">Transferase</keyword>
<dbReference type="PROSITE" id="PS00101">
    <property type="entry name" value="HEXAPEP_TRANSFERASES"/>
    <property type="match status" value="1"/>
</dbReference>
<dbReference type="FunFam" id="2.160.10.10:FF:000025">
    <property type="entry name" value="Hexapeptide-repeat containing-acetyltransferase"/>
    <property type="match status" value="1"/>
</dbReference>
<dbReference type="PANTHER" id="PTHR43017">
    <property type="entry name" value="GALACTOSIDE O-ACETYLTRANSFERASE"/>
    <property type="match status" value="1"/>
</dbReference>
<evidence type="ECO:0000256" key="4">
    <source>
        <dbReference type="ARBA" id="ARBA00023315"/>
    </source>
</evidence>
<evidence type="ECO:0000256" key="2">
    <source>
        <dbReference type="ARBA" id="ARBA00022679"/>
    </source>
</evidence>
<dbReference type="InterPro" id="IPR011004">
    <property type="entry name" value="Trimer_LpxA-like_sf"/>
</dbReference>
<sequence length="214" mass="23851">MSNDIVEPARLVVPKREELASKDPSEYNETEKMLAAIPYNALDDNLVKARVYAKIMCRKYNDSDPRNNQARNKILEELFGKFSTGYIEPPFYCDYGPNIYLEENVYMNHGCILLDVNDIKIGKGTFLAPNVQMYTAGHPIDPIQRRTVEFGKPITIGRDCWIGGNVIILPGITIGDAVTIGAGSVVTKDIESFSVAVGNPARVIKRLEKVNLDK</sequence>
<evidence type="ECO:0000259" key="5">
    <source>
        <dbReference type="SMART" id="SM01266"/>
    </source>
</evidence>